<feature type="compositionally biased region" description="Polar residues" evidence="1">
    <location>
        <begin position="113"/>
        <end position="129"/>
    </location>
</feature>
<proteinExistence type="predicted"/>
<gene>
    <name evidence="2" type="ORF">D6D22_02181</name>
</gene>
<organism evidence="2 3">
    <name type="scientific">Aureobasidium pullulans</name>
    <name type="common">Black yeast</name>
    <name type="synonym">Pullularia pullulans</name>
    <dbReference type="NCBI Taxonomy" id="5580"/>
    <lineage>
        <taxon>Eukaryota</taxon>
        <taxon>Fungi</taxon>
        <taxon>Dikarya</taxon>
        <taxon>Ascomycota</taxon>
        <taxon>Pezizomycotina</taxon>
        <taxon>Dothideomycetes</taxon>
        <taxon>Dothideomycetidae</taxon>
        <taxon>Dothideales</taxon>
        <taxon>Saccotheciaceae</taxon>
        <taxon>Aureobasidium</taxon>
    </lineage>
</organism>
<protein>
    <submittedName>
        <fullName evidence="2">Uncharacterized protein</fullName>
    </submittedName>
</protein>
<reference evidence="2 3" key="1">
    <citation type="submission" date="2018-10" db="EMBL/GenBank/DDBJ databases">
        <title>Fifty Aureobasidium pullulans genomes reveal a recombining polyextremotolerant generalist.</title>
        <authorList>
            <person name="Gostincar C."/>
            <person name="Turk M."/>
            <person name="Zajc J."/>
            <person name="Gunde-Cimerman N."/>
        </authorList>
    </citation>
    <scope>NUCLEOTIDE SEQUENCE [LARGE SCALE GENOMIC DNA]</scope>
    <source>
        <strain evidence="2 3">EXF-11013</strain>
    </source>
</reference>
<evidence type="ECO:0000313" key="2">
    <source>
        <dbReference type="EMBL" id="THW48350.1"/>
    </source>
</evidence>
<accession>A0A4S8YCV6</accession>
<feature type="region of interest" description="Disordered" evidence="1">
    <location>
        <begin position="97"/>
        <end position="129"/>
    </location>
</feature>
<name>A0A4S8YCV6_AURPU</name>
<comment type="caution">
    <text evidence="2">The sequence shown here is derived from an EMBL/GenBank/DDBJ whole genome shotgun (WGS) entry which is preliminary data.</text>
</comment>
<sequence length="363" mass="41150">MSASPSPRSFYLQRIPIRTSSCPVPPSPRHWSVLHSTLITIPEGMKQSSADAILTRMPRVRYPDHLYESTIDKVLPQLPQPKKPTESLPDPELEITTRTSETTSDLLNDITPECSSESSASPTPEDNFVTNDEDIARDLLVRQKISTETVSHEEAAWRDFETQDQRLTKWFLSTELKIAMNESGVQITQINIAQSRHECLVSLLKDMVENDPHAQSLYGRAKYQNRALTQKASQLSNASRFVLERNSALIDECDFYLDAASMEQLDEEHEKAFKHAKESTMSQHSTHVSKGDRFLKQFESSKTFNHNVGTVIENLNYINGLLSMHGRFIENQVEKLRADIVATIAKKGSNASLFSQLLCFRRI</sequence>
<dbReference type="EMBL" id="QZAL01000018">
    <property type="protein sequence ID" value="THW48350.1"/>
    <property type="molecule type" value="Genomic_DNA"/>
</dbReference>
<evidence type="ECO:0000256" key="1">
    <source>
        <dbReference type="SAM" id="MobiDB-lite"/>
    </source>
</evidence>
<dbReference type="AlphaFoldDB" id="A0A4S8YCV6"/>
<feature type="compositionally biased region" description="Polar residues" evidence="1">
    <location>
        <begin position="97"/>
        <end position="106"/>
    </location>
</feature>
<evidence type="ECO:0000313" key="3">
    <source>
        <dbReference type="Proteomes" id="UP000310687"/>
    </source>
</evidence>
<dbReference type="Proteomes" id="UP000310687">
    <property type="component" value="Unassembled WGS sequence"/>
</dbReference>